<keyword evidence="5" id="KW-0548">Nucleotidyltransferase</keyword>
<evidence type="ECO:0000256" key="8">
    <source>
        <dbReference type="ARBA" id="ARBA00023134"/>
    </source>
</evidence>
<dbReference type="GO" id="GO:0005634">
    <property type="term" value="C:nucleus"/>
    <property type="evidence" value="ECO:0007669"/>
    <property type="project" value="UniProtKB-SubCell"/>
</dbReference>
<dbReference type="EMBL" id="JAXCGZ010003886">
    <property type="protein sequence ID" value="KAK7082807.1"/>
    <property type="molecule type" value="Genomic_DNA"/>
</dbReference>
<keyword evidence="17" id="KW-1185">Reference proteome</keyword>
<keyword evidence="6 12" id="KW-0547">Nucleotide-binding</keyword>
<feature type="binding site" evidence="12">
    <location>
        <position position="118"/>
    </location>
    <ligand>
        <name>GTP</name>
        <dbReference type="ChEBI" id="CHEBI:37565"/>
    </ligand>
</feature>
<evidence type="ECO:0000313" key="16">
    <source>
        <dbReference type="EMBL" id="KAK7082807.1"/>
    </source>
</evidence>
<dbReference type="Pfam" id="PF01331">
    <property type="entry name" value="mRNA_cap_enzyme"/>
    <property type="match status" value="1"/>
</dbReference>
<evidence type="ECO:0000256" key="10">
    <source>
        <dbReference type="ARBA" id="ARBA00044624"/>
    </source>
</evidence>
<proteinExistence type="predicted"/>
<evidence type="ECO:0000256" key="4">
    <source>
        <dbReference type="ARBA" id="ARBA00022679"/>
    </source>
</evidence>
<dbReference type="InterPro" id="IPR001339">
    <property type="entry name" value="mRNA_cap_enzyme_adenylation"/>
</dbReference>
<evidence type="ECO:0000256" key="2">
    <source>
        <dbReference type="ARBA" id="ARBA00012475"/>
    </source>
</evidence>
<dbReference type="SUPFAM" id="SSF56091">
    <property type="entry name" value="DNA ligase/mRNA capping enzyme, catalytic domain"/>
    <property type="match status" value="1"/>
</dbReference>
<dbReference type="EC" id="2.7.7.50" evidence="2"/>
<evidence type="ECO:0000256" key="7">
    <source>
        <dbReference type="ARBA" id="ARBA00023042"/>
    </source>
</evidence>
<feature type="binding site" evidence="12">
    <location>
        <begin position="146"/>
        <end position="148"/>
    </location>
    <ligand>
        <name>GTP</name>
        <dbReference type="ChEBI" id="CHEBI:37565"/>
    </ligand>
</feature>
<gene>
    <name evidence="16" type="ORF">SK128_016205</name>
</gene>
<organism evidence="16 17">
    <name type="scientific">Halocaridina rubra</name>
    <name type="common">Hawaiian red shrimp</name>
    <dbReference type="NCBI Taxonomy" id="373956"/>
    <lineage>
        <taxon>Eukaryota</taxon>
        <taxon>Metazoa</taxon>
        <taxon>Ecdysozoa</taxon>
        <taxon>Arthropoda</taxon>
        <taxon>Crustacea</taxon>
        <taxon>Multicrustacea</taxon>
        <taxon>Malacostraca</taxon>
        <taxon>Eumalacostraca</taxon>
        <taxon>Eucarida</taxon>
        <taxon>Decapoda</taxon>
        <taxon>Pleocyemata</taxon>
        <taxon>Caridea</taxon>
        <taxon>Atyoidea</taxon>
        <taxon>Atyidae</taxon>
        <taxon>Halocaridina</taxon>
    </lineage>
</organism>
<keyword evidence="4" id="KW-0808">Transferase</keyword>
<dbReference type="FunFam" id="2.40.50.140:FF:000111">
    <property type="entry name" value="mRNA-capping enzyme"/>
    <property type="match status" value="1"/>
</dbReference>
<feature type="compositionally biased region" description="Basic residues" evidence="13">
    <location>
        <begin position="24"/>
        <end position="33"/>
    </location>
</feature>
<dbReference type="InterPro" id="IPR013846">
    <property type="entry name" value="mRNA_cap_enzyme_C"/>
</dbReference>
<protein>
    <recommendedName>
        <fullName evidence="2">mRNA guanylyltransferase</fullName>
        <ecNumber evidence="2">2.7.7.50</ecNumber>
    </recommendedName>
</protein>
<feature type="domain" description="mRNA capping enzyme adenylation" evidence="14">
    <location>
        <begin position="75"/>
        <end position="268"/>
    </location>
</feature>
<dbReference type="SUPFAM" id="SSF50249">
    <property type="entry name" value="Nucleic acid-binding proteins"/>
    <property type="match status" value="1"/>
</dbReference>
<evidence type="ECO:0000313" key="17">
    <source>
        <dbReference type="Proteomes" id="UP001381693"/>
    </source>
</evidence>
<feature type="domain" description="mRNA capping enzyme C-terminal" evidence="15">
    <location>
        <begin position="273"/>
        <end position="359"/>
    </location>
</feature>
<evidence type="ECO:0000256" key="3">
    <source>
        <dbReference type="ARBA" id="ARBA00022664"/>
    </source>
</evidence>
<evidence type="ECO:0000259" key="15">
    <source>
        <dbReference type="Pfam" id="PF03919"/>
    </source>
</evidence>
<dbReference type="Gene3D" id="3.30.470.30">
    <property type="entry name" value="DNA ligase/mRNA capping enzyme"/>
    <property type="match status" value="1"/>
</dbReference>
<evidence type="ECO:0000256" key="5">
    <source>
        <dbReference type="ARBA" id="ARBA00022695"/>
    </source>
</evidence>
<dbReference type="InterPro" id="IPR012340">
    <property type="entry name" value="NA-bd_OB-fold"/>
</dbReference>
<dbReference type="PIRSF" id="PIRSF036958">
    <property type="entry name" value="mRNA_capping_HCE"/>
    <property type="match status" value="1"/>
</dbReference>
<keyword evidence="3" id="KW-0507">mRNA processing</keyword>
<comment type="catalytic activity">
    <reaction evidence="10">
        <text>a 5'-end diphospho-ribonucleoside in mRNA + GTP + H(+) = a 5'-end (5'-triphosphoguanosine)-ribonucleoside in mRNA + diphosphate</text>
        <dbReference type="Rhea" id="RHEA:67012"/>
        <dbReference type="Rhea" id="RHEA-COMP:17165"/>
        <dbReference type="Rhea" id="RHEA-COMP:17166"/>
        <dbReference type="ChEBI" id="CHEBI:15378"/>
        <dbReference type="ChEBI" id="CHEBI:33019"/>
        <dbReference type="ChEBI" id="CHEBI:37565"/>
        <dbReference type="ChEBI" id="CHEBI:167616"/>
        <dbReference type="ChEBI" id="CHEBI:167617"/>
        <dbReference type="EC" id="2.7.7.50"/>
    </reaction>
    <physiologicalReaction direction="left-to-right" evidence="10">
        <dbReference type="Rhea" id="RHEA:67013"/>
    </physiologicalReaction>
</comment>
<dbReference type="FunFam" id="3.30.470.30:FF:000040">
    <property type="entry name" value="mRNA-capping enzyme"/>
    <property type="match status" value="1"/>
</dbReference>
<dbReference type="Pfam" id="PF03919">
    <property type="entry name" value="mRNA_cap_C"/>
    <property type="match status" value="1"/>
</dbReference>
<evidence type="ECO:0000256" key="12">
    <source>
        <dbReference type="PIRSR" id="PIRSR036958-3"/>
    </source>
</evidence>
<evidence type="ECO:0000256" key="13">
    <source>
        <dbReference type="SAM" id="MobiDB-lite"/>
    </source>
</evidence>
<name>A0AAN9AF64_HALRR</name>
<dbReference type="PANTHER" id="PTHR10367:SF17">
    <property type="entry name" value="MRNA-CAPPING ENZYME"/>
    <property type="match status" value="1"/>
</dbReference>
<evidence type="ECO:0000259" key="14">
    <source>
        <dbReference type="Pfam" id="PF01331"/>
    </source>
</evidence>
<keyword evidence="9" id="KW-0539">Nucleus</keyword>
<dbReference type="Gene3D" id="3.30.1490.430">
    <property type="match status" value="1"/>
</dbReference>
<keyword evidence="8 12" id="KW-0342">GTP-binding</keyword>
<feature type="region of interest" description="Disordered" evidence="13">
    <location>
        <begin position="1"/>
        <end position="42"/>
    </location>
</feature>
<accession>A0AAN9AF64</accession>
<evidence type="ECO:0000256" key="9">
    <source>
        <dbReference type="ARBA" id="ARBA00023242"/>
    </source>
</evidence>
<dbReference type="GO" id="GO:0006370">
    <property type="term" value="P:7-methylguanosine mRNA capping"/>
    <property type="evidence" value="ECO:0007669"/>
    <property type="project" value="UniProtKB-KW"/>
</dbReference>
<comment type="caution">
    <text evidence="16">The sequence shown here is derived from an EMBL/GenBank/DDBJ whole genome shotgun (WGS) entry which is preliminary data.</text>
</comment>
<reference evidence="16 17" key="1">
    <citation type="submission" date="2023-11" db="EMBL/GenBank/DDBJ databases">
        <title>Halocaridina rubra genome assembly.</title>
        <authorList>
            <person name="Smith C."/>
        </authorList>
    </citation>
    <scope>NUCLEOTIDE SEQUENCE [LARGE SCALE GENOMIC DNA]</scope>
    <source>
        <strain evidence="16">EP-1</strain>
        <tissue evidence="16">Whole</tissue>
    </source>
</reference>
<sequence>YDDSNVDDDGHHIGDGGGGGGRGGGKKREKNKKNPTFMEGVSGTFPLLEQPKLGNIQRQVQEICGWKGTGFPGCQPVSMNLENINFLREKPYKVSWKADGTRYMMLINGRREVFFADRDHSIFQVPEIEFRRKHDLRVHLSDTLVDGEMVIDVDPITKAKYPRYLIYDAIRIQSKNIISDTFHMRYERIMTDIILPRNAAIEKGFLNKQKEPFSIRRKDFWDANIHYTHKLLSPAFQSQLSHEPDGLIFQPEVDPYVVGRCDEVLKWKPASLNSVDFKIKIVRKTGEGILPHTVGQLYVGGLDQPFAEMKVNKALKEYDNKIIECKYEKNQWIFMRERTDKSFPNSYATACGTIENIKDILNTLTNHSSAATPPSFKISTLTPSIPAVCSSIQNPVTQDLLLKFINEHGFKKLDKDLMPPPPPAKRQKV</sequence>
<keyword evidence="7" id="KW-0506">mRNA capping</keyword>
<feature type="active site" description="N6-GMP-lysine intermediate" evidence="11">
    <location>
        <position position="97"/>
    </location>
</feature>
<feature type="non-terminal residue" evidence="16">
    <location>
        <position position="1"/>
    </location>
</feature>
<evidence type="ECO:0000256" key="11">
    <source>
        <dbReference type="PIRSR" id="PIRSR036958-2"/>
    </source>
</evidence>
<dbReference type="InterPro" id="IPR051029">
    <property type="entry name" value="mRNA_Capping_Enz/RNA_Phosphat"/>
</dbReference>
<dbReference type="Gene3D" id="2.40.50.140">
    <property type="entry name" value="Nucleic acid-binding proteins"/>
    <property type="match status" value="1"/>
</dbReference>
<comment type="subcellular location">
    <subcellularLocation>
        <location evidence="1">Nucleus</location>
    </subcellularLocation>
</comment>
<dbReference type="GO" id="GO:0005525">
    <property type="term" value="F:GTP binding"/>
    <property type="evidence" value="ECO:0007669"/>
    <property type="project" value="UniProtKB-KW"/>
</dbReference>
<dbReference type="AlphaFoldDB" id="A0AAN9AF64"/>
<dbReference type="GO" id="GO:0140818">
    <property type="term" value="F:mRNA 5'-triphosphate monophosphatase activity"/>
    <property type="evidence" value="ECO:0007669"/>
    <property type="project" value="InterPro"/>
</dbReference>
<evidence type="ECO:0000256" key="6">
    <source>
        <dbReference type="ARBA" id="ARBA00022741"/>
    </source>
</evidence>
<dbReference type="GO" id="GO:0005524">
    <property type="term" value="F:ATP binding"/>
    <property type="evidence" value="ECO:0007669"/>
    <property type="project" value="InterPro"/>
</dbReference>
<dbReference type="InterPro" id="IPR017074">
    <property type="entry name" value="mRNA_cap_enz_bifunc"/>
</dbReference>
<dbReference type="GO" id="GO:0004484">
    <property type="term" value="F:mRNA guanylyltransferase activity"/>
    <property type="evidence" value="ECO:0007669"/>
    <property type="project" value="UniProtKB-EC"/>
</dbReference>
<feature type="binding site" evidence="12">
    <location>
        <position position="102"/>
    </location>
    <ligand>
        <name>GTP</name>
        <dbReference type="ChEBI" id="CHEBI:37565"/>
    </ligand>
</feature>
<dbReference type="CDD" id="cd07895">
    <property type="entry name" value="Adenylation_mRNA_capping"/>
    <property type="match status" value="1"/>
</dbReference>
<dbReference type="Proteomes" id="UP001381693">
    <property type="component" value="Unassembled WGS sequence"/>
</dbReference>
<feature type="binding site" evidence="12">
    <location>
        <begin position="266"/>
        <end position="268"/>
    </location>
    <ligand>
        <name>GTP</name>
        <dbReference type="ChEBI" id="CHEBI:37565"/>
    </ligand>
</feature>
<dbReference type="PANTHER" id="PTHR10367">
    <property type="entry name" value="MRNA-CAPPING ENZYME"/>
    <property type="match status" value="1"/>
</dbReference>
<evidence type="ECO:0000256" key="1">
    <source>
        <dbReference type="ARBA" id="ARBA00004123"/>
    </source>
</evidence>
<feature type="binding site" evidence="12">
    <location>
        <begin position="336"/>
        <end position="341"/>
    </location>
    <ligand>
        <name>GTP</name>
        <dbReference type="ChEBI" id="CHEBI:37565"/>
    </ligand>
</feature>